<dbReference type="GO" id="GO:0036503">
    <property type="term" value="P:ERAD pathway"/>
    <property type="evidence" value="ECO:0007669"/>
    <property type="project" value="UniProtKB-ARBA"/>
</dbReference>
<dbReference type="GO" id="GO:0005509">
    <property type="term" value="F:calcium ion binding"/>
    <property type="evidence" value="ECO:0007669"/>
    <property type="project" value="InterPro"/>
</dbReference>
<dbReference type="GO" id="GO:0004571">
    <property type="term" value="F:mannosyl-oligosaccharide 1,2-alpha-mannosidase activity"/>
    <property type="evidence" value="ECO:0007669"/>
    <property type="project" value="UniProtKB-EC"/>
</dbReference>
<comment type="cofactor">
    <cofactor evidence="1 11">
        <name>Ca(2+)</name>
        <dbReference type="ChEBI" id="CHEBI:29108"/>
    </cofactor>
</comment>
<dbReference type="OrthoDB" id="8118055at2759"/>
<keyword evidence="4 11" id="KW-0479">Metal-binding</keyword>
<comment type="similarity">
    <text evidence="3 13">Belongs to the glycosyl hydrolase 47 family.</text>
</comment>
<evidence type="ECO:0000256" key="3">
    <source>
        <dbReference type="ARBA" id="ARBA00007658"/>
    </source>
</evidence>
<comment type="catalytic activity">
    <reaction evidence="8">
        <text>N(4)-(alpha-D-Man-(1-&gt;2)-alpha-D-Man-(1-&gt;2)-alpha-D-Man-(1-&gt;3)-[alpha-D-Man-(1-&gt;3)-[alpha-D-Man-(1-&gt;2)-alpha-D-Man-(1-&gt;6)]-alpha-D-Man-(1-&gt;6)]-beta-D-Man-(1-&gt;4)-beta-D-GlcNAc-(1-&gt;4)-beta-D-GlcNAc)-L-asparaginyl-[protein] (N-glucan mannose isomer 8A1,2,3B1,3) + 3 H2O = N(4)-(alpha-D-Man-(1-&gt;3)-[alpha-D-Man-(1-&gt;3)-[alpha-D-Man-(1-&gt;6)]-alpha-D-Man-(1-&gt;6)]-beta-D-Man-(1-&gt;4)-beta-D-GlcNAc-(1-&gt;4)-beta-D-GlcNAc)-L-asparaginyl-[protein] (N-glucan mannose isomer 5A1,2) + 3 beta-D-mannose</text>
        <dbReference type="Rhea" id="RHEA:56028"/>
        <dbReference type="Rhea" id="RHEA-COMP:14358"/>
        <dbReference type="Rhea" id="RHEA-COMP:14367"/>
        <dbReference type="ChEBI" id="CHEBI:15377"/>
        <dbReference type="ChEBI" id="CHEBI:28563"/>
        <dbReference type="ChEBI" id="CHEBI:59087"/>
        <dbReference type="ChEBI" id="CHEBI:60628"/>
        <dbReference type="EC" id="3.2.1.113"/>
    </reaction>
</comment>
<feature type="binding site" evidence="11">
    <location>
        <position position="545"/>
    </location>
    <ligand>
        <name>Ca(2+)</name>
        <dbReference type="ChEBI" id="CHEBI:29108"/>
    </ligand>
</feature>
<evidence type="ECO:0000256" key="12">
    <source>
        <dbReference type="PIRSR" id="PIRSR601382-3"/>
    </source>
</evidence>
<keyword evidence="5 13" id="KW-0378">Hydrolase</keyword>
<evidence type="ECO:0000256" key="9">
    <source>
        <dbReference type="ARBA" id="ARBA00048605"/>
    </source>
</evidence>
<organism evidence="16 17">
    <name type="scientific">Scheffersomyces spartinae</name>
    <dbReference type="NCBI Taxonomy" id="45513"/>
    <lineage>
        <taxon>Eukaryota</taxon>
        <taxon>Fungi</taxon>
        <taxon>Dikarya</taxon>
        <taxon>Ascomycota</taxon>
        <taxon>Saccharomycotina</taxon>
        <taxon>Pichiomycetes</taxon>
        <taxon>Debaryomycetaceae</taxon>
        <taxon>Scheffersomyces</taxon>
    </lineage>
</organism>
<evidence type="ECO:0000256" key="2">
    <source>
        <dbReference type="ARBA" id="ARBA00004922"/>
    </source>
</evidence>
<keyword evidence="15" id="KW-1133">Transmembrane helix</keyword>
<evidence type="ECO:0000256" key="15">
    <source>
        <dbReference type="SAM" id="Phobius"/>
    </source>
</evidence>
<keyword evidence="15" id="KW-0472">Membrane</keyword>
<feature type="disulfide bond" evidence="12">
    <location>
        <begin position="369"/>
        <end position="412"/>
    </location>
</feature>
<comment type="pathway">
    <text evidence="2">Protein modification; protein glycosylation.</text>
</comment>
<name>A0A9P7VD34_9ASCO</name>
<keyword evidence="15" id="KW-0812">Transmembrane</keyword>
<feature type="transmembrane region" description="Helical" evidence="15">
    <location>
        <begin position="45"/>
        <end position="63"/>
    </location>
</feature>
<evidence type="ECO:0000313" key="16">
    <source>
        <dbReference type="EMBL" id="KAG7195741.1"/>
    </source>
</evidence>
<feature type="active site" description="Proton donor" evidence="10">
    <location>
        <position position="170"/>
    </location>
</feature>
<evidence type="ECO:0000313" key="17">
    <source>
        <dbReference type="Proteomes" id="UP000790833"/>
    </source>
</evidence>
<dbReference type="GO" id="GO:0016020">
    <property type="term" value="C:membrane"/>
    <property type="evidence" value="ECO:0007669"/>
    <property type="project" value="InterPro"/>
</dbReference>
<keyword evidence="6 11" id="KW-0106">Calcium</keyword>
<comment type="catalytic activity">
    <reaction evidence="9">
        <text>N(4)-(alpha-D-Man-(1-&gt;2)-alpha-D-Man-(1-&gt;2)-alpha-D-Man-(1-&gt;3)-[alpha-D-Man-(1-&gt;2)-alpha-D-Man-(1-&gt;3)-[alpha-D-Man-(1-&gt;2)-alpha-D-Man-(1-&gt;6)]-alpha-D-Man-(1-&gt;6)]-beta-D-Man-(1-&gt;4)-beta-D-GlcNAc-(1-&gt;4)-beta-D-GlcNAc)-L-asparaginyl-[protein] (N-glucan mannose isomer 9A1,2,3B1,2,3) + 4 H2O = N(4)-(alpha-D-Man-(1-&gt;3)-[alpha-D-Man-(1-&gt;3)-[alpha-D-Man-(1-&gt;6)]-alpha-D-Man-(1-&gt;6)]-beta-D-Man-(1-&gt;4)-beta-D-GlcNAc-(1-&gt;4)-beta-D-GlcNAc)-L-asparaginyl-[protein] (N-glucan mannose isomer 5A1,2) + 4 beta-D-mannose</text>
        <dbReference type="Rhea" id="RHEA:56008"/>
        <dbReference type="Rhea" id="RHEA-COMP:14356"/>
        <dbReference type="Rhea" id="RHEA-COMP:14367"/>
        <dbReference type="ChEBI" id="CHEBI:15377"/>
        <dbReference type="ChEBI" id="CHEBI:28563"/>
        <dbReference type="ChEBI" id="CHEBI:59087"/>
        <dbReference type="ChEBI" id="CHEBI:139493"/>
        <dbReference type="EC" id="3.2.1.113"/>
    </reaction>
</comment>
<feature type="active site" evidence="10">
    <location>
        <position position="455"/>
    </location>
</feature>
<dbReference type="PANTHER" id="PTHR11742">
    <property type="entry name" value="MANNOSYL-OLIGOSACCHARIDE ALPHA-1,2-MANNOSIDASE-RELATED"/>
    <property type="match status" value="1"/>
</dbReference>
<feature type="active site" description="Proton donor" evidence="10">
    <location>
        <position position="427"/>
    </location>
</feature>
<feature type="region of interest" description="Disordered" evidence="14">
    <location>
        <begin position="565"/>
        <end position="601"/>
    </location>
</feature>
<dbReference type="Pfam" id="PF01532">
    <property type="entry name" value="Glyco_hydro_47"/>
    <property type="match status" value="1"/>
</dbReference>
<evidence type="ECO:0000256" key="13">
    <source>
        <dbReference type="RuleBase" id="RU361193"/>
    </source>
</evidence>
<evidence type="ECO:0000256" key="14">
    <source>
        <dbReference type="SAM" id="MobiDB-lite"/>
    </source>
</evidence>
<keyword evidence="13" id="KW-0326">Glycosidase</keyword>
<comment type="caution">
    <text evidence="16">The sequence shown here is derived from an EMBL/GenBank/DDBJ whole genome shotgun (WGS) entry which is preliminary data.</text>
</comment>
<protein>
    <recommendedName>
        <fullName evidence="13">alpha-1,2-Mannosidase</fullName>
        <ecNumber evidence="13">3.2.1.-</ecNumber>
    </recommendedName>
</protein>
<dbReference type="AlphaFoldDB" id="A0A9P7VD34"/>
<dbReference type="InterPro" id="IPR050749">
    <property type="entry name" value="Glycosyl_Hydrolase_47"/>
</dbReference>
<dbReference type="PANTHER" id="PTHR11742:SF55">
    <property type="entry name" value="ENDOPLASMIC RETICULUM MANNOSYL-OLIGOSACCHARIDE 1,2-ALPHA-MANNOSIDASE"/>
    <property type="match status" value="1"/>
</dbReference>
<evidence type="ECO:0000256" key="11">
    <source>
        <dbReference type="PIRSR" id="PIRSR601382-2"/>
    </source>
</evidence>
<dbReference type="InterPro" id="IPR001382">
    <property type="entry name" value="Glyco_hydro_47"/>
</dbReference>
<evidence type="ECO:0000256" key="6">
    <source>
        <dbReference type="ARBA" id="ARBA00022837"/>
    </source>
</evidence>
<evidence type="ECO:0000256" key="4">
    <source>
        <dbReference type="ARBA" id="ARBA00022723"/>
    </source>
</evidence>
<reference evidence="16" key="1">
    <citation type="submission" date="2021-03" db="EMBL/GenBank/DDBJ databases">
        <authorList>
            <person name="Palmer J.M."/>
        </authorList>
    </citation>
    <scope>NUCLEOTIDE SEQUENCE</scope>
    <source>
        <strain evidence="16">ARV_011</strain>
    </source>
</reference>
<evidence type="ECO:0000256" key="5">
    <source>
        <dbReference type="ARBA" id="ARBA00022801"/>
    </source>
</evidence>
<dbReference type="InterPro" id="IPR012341">
    <property type="entry name" value="6hp_glycosidase-like_sf"/>
</dbReference>
<sequence length="616" mass="70668">MIGAVRKWIAKKTDSGSSLLPLYKDKPNGPHRSNINTHRSTLLKMLFKGFVCSIALYVIFYWYTTRNDTQFKFKGPGEFDGKDWSKAQTEVKDVMLESWHYYEKYGWGSDEFHPIGEKGRTMGKKPMGWIIVDSIDTLMLMDAKEEVARARTWIKDELDYKFHIEVNVFETTIRMLGGLLAAFSLSNDDLYLDKAVQLGNGLLGGFHSPTGLAYSSVNLLTGEGLRNHVDNGASSTAEVSTLQLEFKYLSKLTGETTFWEHVEKAMAVLDAQNPVDGLVPVYVRPDNGKFQGNYIRLGSRGDSYYEYLLKQYLQTNNQEKAYWEMYRESVAGVKKRLVKKSTPNGLTFIGELPNGLNGQFSNKMDHLVCFYGGLLALGATNGMPLEEARKSDFWNEELEDDFNLGQELTYTCYKMYHDVVPTGLSPEIVVFNTDGQSKDDFYIKTLDKHNLQRPETVESLFILYRLTGDVKYRKMGYEIFRNFVKYTRYVNKNGDATYTCLLDVTSKNGLKDSTESFWFAETLKYLYLLFDDTNKLPLDKYVFNTEAHAFPKFDLTDTLKTGWTRKKHEKESNGSDTKKPEVKVDKKHPPEAQKVNEPLEKQVEKLAKQYPKILKD</sequence>
<dbReference type="Proteomes" id="UP000790833">
    <property type="component" value="Unassembled WGS sequence"/>
</dbReference>
<dbReference type="Gene3D" id="1.50.10.10">
    <property type="match status" value="1"/>
</dbReference>
<dbReference type="RefSeq" id="XP_043051286.1">
    <property type="nucleotide sequence ID" value="XM_043192898.1"/>
</dbReference>
<dbReference type="PRINTS" id="PR00747">
    <property type="entry name" value="GLYHDRLASE47"/>
</dbReference>
<evidence type="ECO:0000256" key="10">
    <source>
        <dbReference type="PIRSR" id="PIRSR601382-1"/>
    </source>
</evidence>
<accession>A0A9P7VD34</accession>
<proteinExistence type="inferred from homology"/>
<evidence type="ECO:0000256" key="7">
    <source>
        <dbReference type="ARBA" id="ARBA00023157"/>
    </source>
</evidence>
<dbReference type="EC" id="3.2.1.-" evidence="13"/>
<dbReference type="InterPro" id="IPR036026">
    <property type="entry name" value="Seven-hairpin_glycosidases"/>
</dbReference>
<dbReference type="EMBL" id="JAHMUF010000002">
    <property type="protein sequence ID" value="KAG7195741.1"/>
    <property type="molecule type" value="Genomic_DNA"/>
</dbReference>
<gene>
    <name evidence="16" type="primary">MNS1</name>
    <name evidence="16" type="ORF">KQ657_002124</name>
</gene>
<dbReference type="GO" id="GO:0005783">
    <property type="term" value="C:endoplasmic reticulum"/>
    <property type="evidence" value="ECO:0007669"/>
    <property type="project" value="TreeGrafter"/>
</dbReference>
<evidence type="ECO:0000256" key="8">
    <source>
        <dbReference type="ARBA" id="ARBA00047669"/>
    </source>
</evidence>
<evidence type="ECO:0000256" key="1">
    <source>
        <dbReference type="ARBA" id="ARBA00001913"/>
    </source>
</evidence>
<keyword evidence="7 12" id="KW-1015">Disulfide bond</keyword>
<feature type="compositionally biased region" description="Basic and acidic residues" evidence="14">
    <location>
        <begin position="569"/>
        <end position="591"/>
    </location>
</feature>
<dbReference type="SUPFAM" id="SSF48225">
    <property type="entry name" value="Seven-hairpin glycosidases"/>
    <property type="match status" value="1"/>
</dbReference>
<dbReference type="GeneID" id="66115498"/>
<dbReference type="GO" id="GO:0005975">
    <property type="term" value="P:carbohydrate metabolic process"/>
    <property type="evidence" value="ECO:0007669"/>
    <property type="project" value="InterPro"/>
</dbReference>
<feature type="active site" evidence="10">
    <location>
        <position position="302"/>
    </location>
</feature>
<keyword evidence="17" id="KW-1185">Reference proteome</keyword>